<keyword evidence="3" id="KW-0687">Ribonucleoprotein</keyword>
<feature type="compositionally biased region" description="Basic residues" evidence="4">
    <location>
        <begin position="120"/>
        <end position="129"/>
    </location>
</feature>
<dbReference type="Gene3D" id="3.100.10.10">
    <property type="match status" value="1"/>
</dbReference>
<dbReference type="PANTHER" id="PTHR12934:SF11">
    <property type="entry name" value="LARGE RIBOSOMAL SUBUNIT PROTEIN UL15M"/>
    <property type="match status" value="1"/>
</dbReference>
<organism evidence="6">
    <name type="scientific">Ditylum brightwellii</name>
    <dbReference type="NCBI Taxonomy" id="49249"/>
    <lineage>
        <taxon>Eukaryota</taxon>
        <taxon>Sar</taxon>
        <taxon>Stramenopiles</taxon>
        <taxon>Ochrophyta</taxon>
        <taxon>Bacillariophyta</taxon>
        <taxon>Mediophyceae</taxon>
        <taxon>Lithodesmiophycidae</taxon>
        <taxon>Lithodesmiales</taxon>
        <taxon>Lithodesmiaceae</taxon>
        <taxon>Ditylum</taxon>
    </lineage>
</organism>
<gene>
    <name evidence="6" type="ORF">DBRI1063_LOCUS11075</name>
</gene>
<dbReference type="GO" id="GO:0003735">
    <property type="term" value="F:structural constituent of ribosome"/>
    <property type="evidence" value="ECO:0007669"/>
    <property type="project" value="InterPro"/>
</dbReference>
<comment type="similarity">
    <text evidence="1">Belongs to the universal ribosomal protein uL15 family.</text>
</comment>
<protein>
    <recommendedName>
        <fullName evidence="5">Large ribosomal subunit protein uL15/eL18 domain-containing protein</fullName>
    </recommendedName>
</protein>
<feature type="region of interest" description="Disordered" evidence="4">
    <location>
        <begin position="103"/>
        <end position="143"/>
    </location>
</feature>
<keyword evidence="2" id="KW-0689">Ribosomal protein</keyword>
<evidence type="ECO:0000256" key="4">
    <source>
        <dbReference type="SAM" id="MobiDB-lite"/>
    </source>
</evidence>
<dbReference type="Pfam" id="PF00828">
    <property type="entry name" value="Ribosomal_L27A"/>
    <property type="match status" value="1"/>
</dbReference>
<evidence type="ECO:0000256" key="2">
    <source>
        <dbReference type="ARBA" id="ARBA00022980"/>
    </source>
</evidence>
<feature type="region of interest" description="Disordered" evidence="4">
    <location>
        <begin position="302"/>
        <end position="321"/>
    </location>
</feature>
<dbReference type="NCBIfam" id="TIGR01071">
    <property type="entry name" value="rplO_bact"/>
    <property type="match status" value="1"/>
</dbReference>
<accession>A0A6U3R8U6</accession>
<name>A0A6U3R8U6_9STRA</name>
<reference evidence="6" key="1">
    <citation type="submission" date="2021-01" db="EMBL/GenBank/DDBJ databases">
        <authorList>
            <person name="Corre E."/>
            <person name="Pelletier E."/>
            <person name="Niang G."/>
            <person name="Scheremetjew M."/>
            <person name="Finn R."/>
            <person name="Kale V."/>
            <person name="Holt S."/>
            <person name="Cochrane G."/>
            <person name="Meng A."/>
            <person name="Brown T."/>
            <person name="Cohen L."/>
        </authorList>
    </citation>
    <scope>NUCLEOTIDE SEQUENCE</scope>
    <source>
        <strain evidence="6">Pop2</strain>
    </source>
</reference>
<evidence type="ECO:0000259" key="5">
    <source>
        <dbReference type="Pfam" id="PF00828"/>
    </source>
</evidence>
<evidence type="ECO:0000256" key="1">
    <source>
        <dbReference type="ARBA" id="ARBA00007320"/>
    </source>
</evidence>
<dbReference type="InterPro" id="IPR036227">
    <property type="entry name" value="Ribosomal_uL15/eL18_sf"/>
</dbReference>
<sequence>MFKAGATALRCGARRNVIQRSFQQNRTLVQSSNKLIGSLRCSSTILSNPPPAIIQDDLSSLLRRSLSVSASSSAENQLVAPEGGGEIVRFLNLNNIADNPGAVKKKRRVGRGIGSSKGKTCGRGHKGQKARAGGGVHPTFEGGQTKFYKRLPKRGFKNKHAEPMLPINVGTLQNFVDMGRLRVPGPNDPPITMKDLVDAGVTKINAVKHGVKLLAKGKETLTAPLKIEISRASSEAIQAIEKAGGQIMTVHYNRLALKALLKPHRFDILPKRASPPPKLMEYYTSYDKRGYLSPEVQMRKLKANVSSTPSNDGEASTTKDE</sequence>
<dbReference type="GO" id="GO:0005762">
    <property type="term" value="C:mitochondrial large ribosomal subunit"/>
    <property type="evidence" value="ECO:0007669"/>
    <property type="project" value="TreeGrafter"/>
</dbReference>
<dbReference type="InterPro" id="IPR005749">
    <property type="entry name" value="Ribosomal_uL15_bac-type"/>
</dbReference>
<dbReference type="HAMAP" id="MF_01341">
    <property type="entry name" value="Ribosomal_uL15"/>
    <property type="match status" value="1"/>
</dbReference>
<feature type="compositionally biased region" description="Polar residues" evidence="4">
    <location>
        <begin position="304"/>
        <end position="321"/>
    </location>
</feature>
<feature type="domain" description="Large ribosomal subunit protein uL15/eL18" evidence="5">
    <location>
        <begin position="166"/>
        <end position="247"/>
    </location>
</feature>
<dbReference type="EMBL" id="HBGN01017270">
    <property type="protein sequence ID" value="CAD9330019.1"/>
    <property type="molecule type" value="Transcribed_RNA"/>
</dbReference>
<dbReference type="GO" id="GO:0006412">
    <property type="term" value="P:translation"/>
    <property type="evidence" value="ECO:0007669"/>
    <property type="project" value="InterPro"/>
</dbReference>
<dbReference type="AlphaFoldDB" id="A0A6U3R8U6"/>
<proteinExistence type="inferred from homology"/>
<dbReference type="SUPFAM" id="SSF52080">
    <property type="entry name" value="Ribosomal proteins L15p and L18e"/>
    <property type="match status" value="1"/>
</dbReference>
<evidence type="ECO:0000313" key="6">
    <source>
        <dbReference type="EMBL" id="CAD9330019.1"/>
    </source>
</evidence>
<evidence type="ECO:0000256" key="3">
    <source>
        <dbReference type="ARBA" id="ARBA00023274"/>
    </source>
</evidence>
<dbReference type="InterPro" id="IPR021131">
    <property type="entry name" value="Ribosomal_uL15/eL18"/>
</dbReference>
<dbReference type="InterPro" id="IPR030878">
    <property type="entry name" value="Ribosomal_uL15"/>
</dbReference>
<dbReference type="PANTHER" id="PTHR12934">
    <property type="entry name" value="50S RIBOSOMAL PROTEIN L15"/>
    <property type="match status" value="1"/>
</dbReference>